<name>A0ACC3NB17_9PEZI</name>
<comment type="caution">
    <text evidence="1">The sequence shown here is derived from an EMBL/GenBank/DDBJ whole genome shotgun (WGS) entry which is preliminary data.</text>
</comment>
<evidence type="ECO:0000313" key="2">
    <source>
        <dbReference type="Proteomes" id="UP001281147"/>
    </source>
</evidence>
<sequence>MVILLLALLAAVCPVLALPTIEAKGSKLFTSDGAQFYLKGIAYQLTPDDPLADTSQCKLDSALMKTLGANSIRVYHVEPQLDHDGCMSAFSDAGIYAWIDLGSYTGKNTPLYGGNPQWTKSKYQAYQKVMDTFHDYDNVAGFFVGNEMLTTGPDSKAAPFYKAAARDMKAYRDKKSYRKIPIGYSAADITALRPNLQNYMACGSNSSEALDFYSLNAYSWCGDSSYEQSGYNMLQLNASDYNIPIFMSETGCNLVKPRNFDDQSALFGPDMADSWSGSVVYEWIEETNNYGIVSYGAPADPTATGDGVYEGYTRTGTPTPISPDFENLSSQWATLSPKGVSADAYTPTISPPACPAFTSGMWEMSGNVPLPTIGAKGTDYTTALPSASADGSGTSTSASSAASSTRASSIAVSRRNMESFWPKVGKWTREHPAAWYGLVVAGFFIMGVVVV</sequence>
<protein>
    <submittedName>
        <fullName evidence="1">Uncharacterized protein</fullName>
    </submittedName>
</protein>
<dbReference type="EMBL" id="JAUTXU010000060">
    <property type="protein sequence ID" value="KAK3713742.1"/>
    <property type="molecule type" value="Genomic_DNA"/>
</dbReference>
<accession>A0ACC3NB17</accession>
<reference evidence="1" key="1">
    <citation type="submission" date="2023-07" db="EMBL/GenBank/DDBJ databases">
        <title>Black Yeasts Isolated from many extreme environments.</title>
        <authorList>
            <person name="Coleine C."/>
            <person name="Stajich J.E."/>
            <person name="Selbmann L."/>
        </authorList>
    </citation>
    <scope>NUCLEOTIDE SEQUENCE</scope>
    <source>
        <strain evidence="1">CCFEE 5714</strain>
    </source>
</reference>
<keyword evidence="2" id="KW-1185">Reference proteome</keyword>
<organism evidence="1 2">
    <name type="scientific">Vermiconidia calcicola</name>
    <dbReference type="NCBI Taxonomy" id="1690605"/>
    <lineage>
        <taxon>Eukaryota</taxon>
        <taxon>Fungi</taxon>
        <taxon>Dikarya</taxon>
        <taxon>Ascomycota</taxon>
        <taxon>Pezizomycotina</taxon>
        <taxon>Dothideomycetes</taxon>
        <taxon>Dothideomycetidae</taxon>
        <taxon>Mycosphaerellales</taxon>
        <taxon>Extremaceae</taxon>
        <taxon>Vermiconidia</taxon>
    </lineage>
</organism>
<proteinExistence type="predicted"/>
<dbReference type="Proteomes" id="UP001281147">
    <property type="component" value="Unassembled WGS sequence"/>
</dbReference>
<gene>
    <name evidence="1" type="ORF">LTR37_008228</name>
</gene>
<evidence type="ECO:0000313" key="1">
    <source>
        <dbReference type="EMBL" id="KAK3713742.1"/>
    </source>
</evidence>